<organism evidence="5 6">
    <name type="scientific">Roseofilum capinflatum BLCC-M114</name>
    <dbReference type="NCBI Taxonomy" id="3022440"/>
    <lineage>
        <taxon>Bacteria</taxon>
        <taxon>Bacillati</taxon>
        <taxon>Cyanobacteriota</taxon>
        <taxon>Cyanophyceae</taxon>
        <taxon>Desertifilales</taxon>
        <taxon>Desertifilaceae</taxon>
        <taxon>Roseofilum</taxon>
        <taxon>Roseofilum capinflatum</taxon>
    </lineage>
</organism>
<evidence type="ECO:0000313" key="5">
    <source>
        <dbReference type="EMBL" id="MDJ1176349.1"/>
    </source>
</evidence>
<reference evidence="5 6" key="1">
    <citation type="submission" date="2023-01" db="EMBL/GenBank/DDBJ databases">
        <title>Novel diversity within Roseofilum (Cyanobacteria; Desertifilaceae) from marine benthic mats with descriptions of four novel species.</title>
        <authorList>
            <person name="Wang Y."/>
            <person name="Berthold D.E."/>
            <person name="Hu J."/>
            <person name="Lefler F.W."/>
            <person name="Laughinghouse H.D. IV."/>
        </authorList>
    </citation>
    <scope>NUCLEOTIDE SEQUENCE [LARGE SCALE GENOMIC DNA]</scope>
    <source>
        <strain evidence="5 6">BLCC-M114</strain>
    </source>
</reference>
<evidence type="ECO:0000259" key="4">
    <source>
        <dbReference type="Pfam" id="PF01345"/>
    </source>
</evidence>
<protein>
    <submittedName>
        <fullName evidence="5">Ig-like domain-containing protein</fullName>
    </submittedName>
</protein>
<evidence type="ECO:0000313" key="6">
    <source>
        <dbReference type="Proteomes" id="UP001235849"/>
    </source>
</evidence>
<feature type="region of interest" description="Disordered" evidence="3">
    <location>
        <begin position="356"/>
        <end position="389"/>
    </location>
</feature>
<gene>
    <name evidence="5" type="ORF">PMG25_19890</name>
</gene>
<dbReference type="EMBL" id="JAQOSO010000102">
    <property type="protein sequence ID" value="MDJ1176349.1"/>
    <property type="molecule type" value="Genomic_DNA"/>
</dbReference>
<dbReference type="PANTHER" id="PTHR38340:SF1">
    <property type="entry name" value="S-LAYER PROTEIN"/>
    <property type="match status" value="1"/>
</dbReference>
<name>A0ABT7BB04_9CYAN</name>
<comment type="subcellular location">
    <subcellularLocation>
        <location evidence="1">Secreted</location>
    </subcellularLocation>
</comment>
<keyword evidence="6" id="KW-1185">Reference proteome</keyword>
<feature type="region of interest" description="Disordered" evidence="3">
    <location>
        <begin position="467"/>
        <end position="502"/>
    </location>
</feature>
<evidence type="ECO:0000256" key="1">
    <source>
        <dbReference type="ARBA" id="ARBA00004613"/>
    </source>
</evidence>
<dbReference type="PROSITE" id="PS00330">
    <property type="entry name" value="HEMOLYSIN_CALCIUM"/>
    <property type="match status" value="2"/>
</dbReference>
<dbReference type="InterPro" id="IPR013783">
    <property type="entry name" value="Ig-like_fold"/>
</dbReference>
<dbReference type="InterPro" id="IPR018511">
    <property type="entry name" value="Hemolysin-typ_Ca-bd_CS"/>
</dbReference>
<dbReference type="RefSeq" id="WP_283768635.1">
    <property type="nucleotide sequence ID" value="NZ_JAQOSO010000102.1"/>
</dbReference>
<dbReference type="InterPro" id="IPR047589">
    <property type="entry name" value="DUF11_rpt"/>
</dbReference>
<feature type="region of interest" description="Disordered" evidence="3">
    <location>
        <begin position="576"/>
        <end position="612"/>
    </location>
</feature>
<dbReference type="Pfam" id="PF17963">
    <property type="entry name" value="Big_9"/>
    <property type="match status" value="8"/>
</dbReference>
<dbReference type="Gene3D" id="2.150.10.10">
    <property type="entry name" value="Serralysin-like metalloprotease, C-terminal"/>
    <property type="match status" value="7"/>
</dbReference>
<dbReference type="InterPro" id="IPR001343">
    <property type="entry name" value="Hemolysn_Ca-bd"/>
</dbReference>
<feature type="compositionally biased region" description="Basic and acidic residues" evidence="3">
    <location>
        <begin position="365"/>
        <end position="376"/>
    </location>
</feature>
<dbReference type="Gene3D" id="2.60.40.10">
    <property type="entry name" value="Immunoglobulins"/>
    <property type="match status" value="1"/>
</dbReference>
<feature type="region of interest" description="Disordered" evidence="3">
    <location>
        <begin position="1034"/>
        <end position="1060"/>
    </location>
</feature>
<dbReference type="InterPro" id="IPR011049">
    <property type="entry name" value="Serralysin-like_metalloprot_C"/>
</dbReference>
<feature type="region of interest" description="Disordered" evidence="3">
    <location>
        <begin position="692"/>
        <end position="727"/>
    </location>
</feature>
<dbReference type="Proteomes" id="UP001235849">
    <property type="component" value="Unassembled WGS sequence"/>
</dbReference>
<dbReference type="Gene3D" id="2.60.40.3440">
    <property type="match status" value="3"/>
</dbReference>
<feature type="compositionally biased region" description="Low complexity" evidence="3">
    <location>
        <begin position="124"/>
        <end position="139"/>
    </location>
</feature>
<feature type="compositionally biased region" description="Polar residues" evidence="3">
    <location>
        <begin position="718"/>
        <end position="727"/>
    </location>
</feature>
<dbReference type="Pfam" id="PF00353">
    <property type="entry name" value="HemolysinCabind"/>
    <property type="match status" value="9"/>
</dbReference>
<feature type="region of interest" description="Disordered" evidence="3">
    <location>
        <begin position="243"/>
        <end position="276"/>
    </location>
</feature>
<dbReference type="PANTHER" id="PTHR38340">
    <property type="entry name" value="S-LAYER PROTEIN"/>
    <property type="match status" value="1"/>
</dbReference>
<evidence type="ECO:0000256" key="2">
    <source>
        <dbReference type="ARBA" id="ARBA00022525"/>
    </source>
</evidence>
<dbReference type="Pfam" id="PF01345">
    <property type="entry name" value="DUF11"/>
    <property type="match status" value="1"/>
</dbReference>
<dbReference type="PRINTS" id="PR00313">
    <property type="entry name" value="CABNDNGRPT"/>
</dbReference>
<feature type="compositionally biased region" description="Polar residues" evidence="3">
    <location>
        <begin position="1046"/>
        <end position="1059"/>
    </location>
</feature>
<dbReference type="SUPFAM" id="SSF51120">
    <property type="entry name" value="beta-Roll"/>
    <property type="match status" value="3"/>
</dbReference>
<dbReference type="NCBIfam" id="TIGR01451">
    <property type="entry name" value="B_ant_repeat"/>
    <property type="match status" value="1"/>
</dbReference>
<dbReference type="InterPro" id="IPR050557">
    <property type="entry name" value="RTX_toxin/Mannuronan_C5-epim"/>
</dbReference>
<evidence type="ECO:0000256" key="3">
    <source>
        <dbReference type="SAM" id="MobiDB-lite"/>
    </source>
</evidence>
<sequence length="1747" mass="183319">MTTPPDLSITKTASSSNVSAGDPLTYTLVVSNANPGADVTGIEVQDTLPTGFTYSNATTQAGFSASETGGVVTFTGGSLTAGSTATLEIIGTVTAAASDPFTNTAVVDPNNTIAESNETNNEGTVTPTVTNVSNNPPDTQNKLSETIPNDEPAPVPTLTATDPDVGDTITSFTITSIPDPSEGQLLLNGNPVTANQQLTPEEAAQLVFNPNPTFTGNVTFNYTATDNNGNTDATPATVTIPVVEPTPTSPPEAQDKNGPVRPNDEPSPVPTLTGTDPDNDVSFFTVTSIPPASQGTLFYNGEPVKPGDAFTPEQAGQLVFDPNPNFTGDATFNYTVTDEAGNTDPTPATVTLPLVAATPTNPPEAQDKTTETRPNDEPSPVPTLTGTDPDGDVSFFTVTTIPPASQGTLFYNGEPVKPGDTFTPEQAGQLIFDPNPNFTGDATFNYTVTDTTGNTDPTPATVTLPFVGPTTTNPPEAQDKNGPVRPNDEPSPVPTLTGTDPDNDISFFTVTSVPTPEQGTLFYNGEPVKPGDTFTPEQAGQLVFDPNPNFTGDATFNYTVTDTTGNTDPTPATVTLPFTAPTPTNPPAAQDKITENRPNDEPSPVPTLTGTDPDGDVSFFTVTTIPPASQGTLFYNGEPVKPGDTFTPEQAGQLVFDPNPNFTGDATFNYTVTDTTGNTDPTPATVTLPFVGPTTTNPPEAQDKNGPVRPNDEPSPVPTLTATDPDNDVSFFTVTSVPTPEQGTLFYNGEPVKPGDKFTPEQAGQLVFDPNPNFTGDATFNYTTTDEAGNTDPTPATVTLPIEAATITNPPEAVDRSGPVRPNDEPSPVPTLIGTDPDGDVSFFTVTNLPSPEEGTLFYNGEPVRPGQTFTPQQAGQLVFDPTPGFTGDATFEYTVTDTKGNTDPTPAKVILPIQGATPGLPPIASSTPNNPVPNNTPSPVTSLLGTDPDGNVAFLKLGSIIPPEQGTLLYKGEPVKPGQTFTPEQAAQLVFDPNPNYTGDAEFTFTAIDNDGNESAPATVTIPIIGAGPTAPPVANPATSEPIAQGTTEPASVPTLTGSDPDGIVSFFTIGTPPTPEQGTLFLNGEPVVAGQLLTPEQASQLTFVPNPNFTGDATFTFLTTDERGNVSAVPGVITLPVVGETAGVTPQPDGGVPPFIPIGSFVPSSAGQTITEVIETTSTLSFLGFDWGAILGIGAHLDCIDQPWEFYAPSEARVNYTIAEENFFGTEQAELLRADHVNNRIYGYGGYDLIMAYQGDDTVFAGTGNDTAYGGRYHDILLGQEGADLLLGDQDNDTIFGGPGDDIQFGGQQNDWLLGGLGNDTAIGDRDNDWVFGEEGYDSLMGHFNQDIIFGGLNSDTIHGGRGWDILFGGQHPDTVFGDLGNDTVRGNLGNDSLMGGMHRDWIYGDQNRDVVHAGQGHDVVFGGQHEDTVFGDRHNDTISGDDGDDSLMGNTCYDLLFGGRGNDTMHGGQQTDLMFGGQHDDSMFGDRGRDVVSGDRGFDILFGNLASDFMFGGTERDTIFAGQQDDWVWGGRDDDLISGDRGNDIVSGDRGSDYMFGNQDNDTLYGCTEADWIHGGQQNDVLYGGKDNDTLNGDRDNDVLFGDLDNDSLLGNQHRDILSGGAGNDILFGGQQEDTLYGNQGEDTLSGDLGQDILFGGEGIDLFVLRTGAVANDIPSADIVGDFQVGVDFIGLTGGLSLADVTLESLNNTTIIKITQTNQVLGIINGVTPEEVIPAIIPVDIGLV</sequence>
<keyword evidence="2" id="KW-0964">Secreted</keyword>
<proteinExistence type="predicted"/>
<dbReference type="NCBIfam" id="NF012211">
    <property type="entry name" value="tand_rpt_95"/>
    <property type="match status" value="1"/>
</dbReference>
<feature type="compositionally biased region" description="Polar residues" evidence="3">
    <location>
        <begin position="112"/>
        <end position="123"/>
    </location>
</feature>
<feature type="region of interest" description="Disordered" evidence="3">
    <location>
        <begin position="112"/>
        <end position="165"/>
    </location>
</feature>
<comment type="caution">
    <text evidence="5">The sequence shown here is derived from an EMBL/GenBank/DDBJ whole genome shotgun (WGS) entry which is preliminary data.</text>
</comment>
<accession>A0ABT7BB04</accession>
<dbReference type="InterPro" id="IPR001434">
    <property type="entry name" value="OmcB-like_DUF11"/>
</dbReference>
<feature type="domain" description="DUF11" evidence="4">
    <location>
        <begin position="6"/>
        <end position="126"/>
    </location>
</feature>
<dbReference type="Gene3D" id="2.60.40.2810">
    <property type="match status" value="1"/>
</dbReference>